<comment type="similarity">
    <text evidence="1 5">Belongs to the iron/ascorbate-dependent oxidoreductase family.</text>
</comment>
<feature type="domain" description="Fe2OG dioxygenase" evidence="6">
    <location>
        <begin position="184"/>
        <end position="302"/>
    </location>
</feature>
<organism evidence="7 8">
    <name type="scientific">Diplocarpon rosae</name>
    <dbReference type="NCBI Taxonomy" id="946125"/>
    <lineage>
        <taxon>Eukaryota</taxon>
        <taxon>Fungi</taxon>
        <taxon>Dikarya</taxon>
        <taxon>Ascomycota</taxon>
        <taxon>Pezizomycotina</taxon>
        <taxon>Leotiomycetes</taxon>
        <taxon>Helotiales</taxon>
        <taxon>Drepanopezizaceae</taxon>
        <taxon>Diplocarpon</taxon>
    </lineage>
</organism>
<dbReference type="GO" id="GO:0046872">
    <property type="term" value="F:metal ion binding"/>
    <property type="evidence" value="ECO:0007669"/>
    <property type="project" value="UniProtKB-KW"/>
</dbReference>
<dbReference type="EMBL" id="JAUBYV010000003">
    <property type="protein sequence ID" value="KAK2627770.1"/>
    <property type="molecule type" value="Genomic_DNA"/>
</dbReference>
<dbReference type="GO" id="GO:0044283">
    <property type="term" value="P:small molecule biosynthetic process"/>
    <property type="evidence" value="ECO:0007669"/>
    <property type="project" value="UniProtKB-ARBA"/>
</dbReference>
<proteinExistence type="inferred from homology"/>
<accession>A0AAD9T3U3</accession>
<dbReference type="InterPro" id="IPR027443">
    <property type="entry name" value="IPNS-like_sf"/>
</dbReference>
<name>A0AAD9T3U3_9HELO</name>
<dbReference type="InterPro" id="IPR005123">
    <property type="entry name" value="Oxoglu/Fe-dep_dioxygenase_dom"/>
</dbReference>
<gene>
    <name evidence="7" type="ORF">QTJ16_002416</name>
</gene>
<dbReference type="GO" id="GO:0016491">
    <property type="term" value="F:oxidoreductase activity"/>
    <property type="evidence" value="ECO:0007669"/>
    <property type="project" value="UniProtKB-KW"/>
</dbReference>
<protein>
    <recommendedName>
        <fullName evidence="6">Fe2OG dioxygenase domain-containing protein</fullName>
    </recommendedName>
</protein>
<reference evidence="7" key="1">
    <citation type="submission" date="2023-06" db="EMBL/GenBank/DDBJ databases">
        <title>Draft genome of Marssonina rosae.</title>
        <authorList>
            <person name="Cheng Q."/>
        </authorList>
    </citation>
    <scope>NUCLEOTIDE SEQUENCE</scope>
    <source>
        <strain evidence="7">R4</strain>
    </source>
</reference>
<evidence type="ECO:0000256" key="2">
    <source>
        <dbReference type="ARBA" id="ARBA00022723"/>
    </source>
</evidence>
<evidence type="ECO:0000259" key="6">
    <source>
        <dbReference type="PROSITE" id="PS51471"/>
    </source>
</evidence>
<sequence>MSTLLREESVPDMHIHTVDLKPWTEVSAPDSRLKAARELVGACHTTGFVYIKNYGILASLLEEAFSWSKKFYDLGEHERSSAAHPPGSLIYRGYSKLGHETVQPIDGEKLAGVPDYTESYGMGSDQNHEQPNVWLEDCILPGFRDFCLKFYAECWKTSKLILQALALGLELPHADYLLKFHSETENQLSLRHYPPVSESKVSSGEADRLGAHTDFDSFTLLWQDSLGGLKVKHPKAGIWIDAPPIEGTLIMNIGDVLSRWSNDYLTSTLHRVHLPPFDDSYEGESHDRVTKSRFSIPYFVAPKTDTLLQCLDSPFADGQRQKHELITFQELCRQKTEGVFKD</sequence>
<keyword evidence="8" id="KW-1185">Reference proteome</keyword>
<dbReference type="PANTHER" id="PTHR10209">
    <property type="entry name" value="OXIDOREDUCTASE, 2OG-FE II OXYGENASE FAMILY PROTEIN"/>
    <property type="match status" value="1"/>
</dbReference>
<dbReference type="AlphaFoldDB" id="A0AAD9T3U3"/>
<dbReference type="InterPro" id="IPR026992">
    <property type="entry name" value="DIOX_N"/>
</dbReference>
<dbReference type="PROSITE" id="PS51471">
    <property type="entry name" value="FE2OG_OXY"/>
    <property type="match status" value="1"/>
</dbReference>
<evidence type="ECO:0000256" key="1">
    <source>
        <dbReference type="ARBA" id="ARBA00008056"/>
    </source>
</evidence>
<dbReference type="Gene3D" id="2.60.120.330">
    <property type="entry name" value="B-lactam Antibiotic, Isopenicillin N Synthase, Chain"/>
    <property type="match status" value="1"/>
</dbReference>
<keyword evidence="4 5" id="KW-0408">Iron</keyword>
<comment type="caution">
    <text evidence="7">The sequence shown here is derived from an EMBL/GenBank/DDBJ whole genome shotgun (WGS) entry which is preliminary data.</text>
</comment>
<evidence type="ECO:0000256" key="3">
    <source>
        <dbReference type="ARBA" id="ARBA00023002"/>
    </source>
</evidence>
<evidence type="ECO:0000313" key="8">
    <source>
        <dbReference type="Proteomes" id="UP001285354"/>
    </source>
</evidence>
<dbReference type="SUPFAM" id="SSF51197">
    <property type="entry name" value="Clavaminate synthase-like"/>
    <property type="match status" value="1"/>
</dbReference>
<dbReference type="PANTHER" id="PTHR10209:SF881">
    <property type="entry name" value="FI07970P-RELATED"/>
    <property type="match status" value="1"/>
</dbReference>
<dbReference type="InterPro" id="IPR044861">
    <property type="entry name" value="IPNS-like_FE2OG_OXY"/>
</dbReference>
<dbReference type="Proteomes" id="UP001285354">
    <property type="component" value="Unassembled WGS sequence"/>
</dbReference>
<evidence type="ECO:0000256" key="4">
    <source>
        <dbReference type="ARBA" id="ARBA00023004"/>
    </source>
</evidence>
<dbReference type="Pfam" id="PF03171">
    <property type="entry name" value="2OG-FeII_Oxy"/>
    <property type="match status" value="1"/>
</dbReference>
<dbReference type="PRINTS" id="PR00682">
    <property type="entry name" value="IPNSYNTHASE"/>
</dbReference>
<evidence type="ECO:0000256" key="5">
    <source>
        <dbReference type="RuleBase" id="RU003682"/>
    </source>
</evidence>
<dbReference type="Pfam" id="PF14226">
    <property type="entry name" value="DIOX_N"/>
    <property type="match status" value="1"/>
</dbReference>
<keyword evidence="2 5" id="KW-0479">Metal-binding</keyword>
<keyword evidence="3 5" id="KW-0560">Oxidoreductase</keyword>
<evidence type="ECO:0000313" key="7">
    <source>
        <dbReference type="EMBL" id="KAK2627770.1"/>
    </source>
</evidence>